<dbReference type="GO" id="GO:0003677">
    <property type="term" value="F:DNA binding"/>
    <property type="evidence" value="ECO:0007669"/>
    <property type="project" value="UniProtKB-KW"/>
</dbReference>
<dbReference type="Gene3D" id="3.40.50.10810">
    <property type="entry name" value="Tandem AAA-ATPase domain"/>
    <property type="match status" value="1"/>
</dbReference>
<feature type="region of interest" description="Disordered" evidence="13">
    <location>
        <begin position="1"/>
        <end position="25"/>
    </location>
</feature>
<dbReference type="PROSITE" id="PS51192">
    <property type="entry name" value="HELICASE_ATP_BIND_1"/>
    <property type="match status" value="1"/>
</dbReference>
<dbReference type="SMART" id="SM00490">
    <property type="entry name" value="HELICc"/>
    <property type="match status" value="1"/>
</dbReference>
<dbReference type="InterPro" id="IPR001650">
    <property type="entry name" value="Helicase_C-like"/>
</dbReference>
<keyword evidence="7" id="KW-0378">Hydrolase</keyword>
<dbReference type="GO" id="GO:0016817">
    <property type="term" value="F:hydrolase activity, acting on acid anhydrides"/>
    <property type="evidence" value="ECO:0007669"/>
    <property type="project" value="InterPro"/>
</dbReference>
<evidence type="ECO:0000313" key="17">
    <source>
        <dbReference type="Proteomes" id="UP000290809"/>
    </source>
</evidence>
<evidence type="ECO:0000313" key="16">
    <source>
        <dbReference type="EMBL" id="RTG82416.1"/>
    </source>
</evidence>
<keyword evidence="11" id="KW-0234">DNA repair</keyword>
<keyword evidence="12" id="KW-0539">Nucleus</keyword>
<sequence length="678" mass="77074">MRRSLAPSKLNCTRESSSAPEPSLKKYRTVLHEKNVPDHSPVDSNSFRKSSLACDYPDSHENLIRNILSKPFRVPIINYNGSSSDVRVLGVRRNTSRVALHDPFEEDALVLYSPPEVTAHDALKQESTKKLVHVVVDPMLSKILRPHQREGVKFMYDCVTGVQIPNNHGCIMADEMGLGKTLQCITLIWTLLRQGPEGKPIIDKAVVVTPSSLLRNWYNEFQKWLHGKIHPLAIDSGSKEDIDSKLAGFLSQTGRRIPSPILIISYETFRLHASVLHKGSVGLVLCDEGHRLKNSENQTYQALVQLKCPRRVLLSGTPIQNDLLEYFSLVHFVNMGLLGTASEFRRRYEIPILRGRDADATKEDQKKGEEILQEVCFLKLCIPTSSYPDLVYEKMAANTDGFHNALSYFPANYQGSLESNASVKPELSGKFQVLDCLLAVIKSTTSDKVVLISNYTQTLDLFERLCLQRGYNFVRLDGTMTIKKRAKVVEQFNDPTSRDFVFMLSSKAGGCGLNLIGANRLVMFDPDWNPANDDQAMARVWRDGQKKQCYIYRLISTGTIEEKMLQRQAHKKALSSCVVDQQEEVERHFSLDDLRELFMYHSETLSDTHDRFKCRRCVNSVQIKPPPEGTDCNSDFSQWNHCYTKKTLNDSVLKATWDTGCISFVFWHYSHEEQRKTV</sequence>
<dbReference type="SUPFAM" id="SSF52540">
    <property type="entry name" value="P-loop containing nucleoside triphosphate hydrolases"/>
    <property type="match status" value="2"/>
</dbReference>
<keyword evidence="4" id="KW-0597">Phosphoprotein</keyword>
<protein>
    <recommendedName>
        <fullName evidence="3">DNA repair and recombination protein RAD54-like</fullName>
    </recommendedName>
</protein>
<dbReference type="InterPro" id="IPR027417">
    <property type="entry name" value="P-loop_NTPase"/>
</dbReference>
<dbReference type="Pfam" id="PF00176">
    <property type="entry name" value="SNF2-rel_dom"/>
    <property type="match status" value="1"/>
</dbReference>
<dbReference type="PROSITE" id="PS51194">
    <property type="entry name" value="HELICASE_CTER"/>
    <property type="match status" value="1"/>
</dbReference>
<dbReference type="PANTHER" id="PTHR45629">
    <property type="entry name" value="SNF2/RAD54 FAMILY MEMBER"/>
    <property type="match status" value="1"/>
</dbReference>
<dbReference type="SMART" id="SM00487">
    <property type="entry name" value="DEXDc"/>
    <property type="match status" value="1"/>
</dbReference>
<evidence type="ECO:0000256" key="1">
    <source>
        <dbReference type="ARBA" id="ARBA00004123"/>
    </source>
</evidence>
<dbReference type="EMBL" id="QMKO01002841">
    <property type="protein sequence ID" value="RTG82416.1"/>
    <property type="molecule type" value="Genomic_DNA"/>
</dbReference>
<evidence type="ECO:0000256" key="13">
    <source>
        <dbReference type="SAM" id="MobiDB-lite"/>
    </source>
</evidence>
<feature type="domain" description="Helicase C-terminal" evidence="15">
    <location>
        <begin position="433"/>
        <end position="586"/>
    </location>
</feature>
<reference evidence="16 17" key="1">
    <citation type="journal article" date="2019" name="PLoS Pathog.">
        <title>Genome sequence of the bovine parasite Schistosoma bovis Tanzania.</title>
        <authorList>
            <person name="Oey H."/>
            <person name="Zakrzewski M."/>
            <person name="Gobert G."/>
            <person name="Gravermann K."/>
            <person name="Stoye J."/>
            <person name="Jones M."/>
            <person name="Mcmanus D."/>
            <person name="Krause L."/>
        </authorList>
    </citation>
    <scope>NUCLEOTIDE SEQUENCE [LARGE SCALE GENOMIC DNA]</scope>
    <source>
        <strain evidence="16 17">TAN1997</strain>
    </source>
</reference>
<keyword evidence="10" id="KW-0238">DNA-binding</keyword>
<dbReference type="GO" id="GO:0005634">
    <property type="term" value="C:nucleus"/>
    <property type="evidence" value="ECO:0007669"/>
    <property type="project" value="UniProtKB-SubCell"/>
</dbReference>
<dbReference type="FunFam" id="3.40.50.10810:FF:000010">
    <property type="entry name" value="DNA repair and recombination protein RAD54-like"/>
    <property type="match status" value="1"/>
</dbReference>
<proteinExistence type="inferred from homology"/>
<dbReference type="Pfam" id="PF08658">
    <property type="entry name" value="Rad54_N"/>
    <property type="match status" value="1"/>
</dbReference>
<evidence type="ECO:0000256" key="9">
    <source>
        <dbReference type="ARBA" id="ARBA00022840"/>
    </source>
</evidence>
<keyword evidence="6" id="KW-0227">DNA damage</keyword>
<dbReference type="STRING" id="6184.A0A430Q424"/>
<dbReference type="GO" id="GO:0007131">
    <property type="term" value="P:reciprocal meiotic recombination"/>
    <property type="evidence" value="ECO:0007669"/>
    <property type="project" value="TreeGrafter"/>
</dbReference>
<dbReference type="FunFam" id="3.40.50.300:FF:000332">
    <property type="entry name" value="DNA repair and recombination protein RAD54-like"/>
    <property type="match status" value="1"/>
</dbReference>
<evidence type="ECO:0000256" key="11">
    <source>
        <dbReference type="ARBA" id="ARBA00023204"/>
    </source>
</evidence>
<dbReference type="GO" id="GO:0045003">
    <property type="term" value="P:double-strand break repair via synthesis-dependent strand annealing"/>
    <property type="evidence" value="ECO:0007669"/>
    <property type="project" value="TreeGrafter"/>
</dbReference>
<evidence type="ECO:0000259" key="14">
    <source>
        <dbReference type="PROSITE" id="PS51192"/>
    </source>
</evidence>
<dbReference type="Pfam" id="PF00271">
    <property type="entry name" value="Helicase_C"/>
    <property type="match status" value="1"/>
</dbReference>
<evidence type="ECO:0000256" key="6">
    <source>
        <dbReference type="ARBA" id="ARBA00022763"/>
    </source>
</evidence>
<feature type="compositionally biased region" description="Polar residues" evidence="13">
    <location>
        <begin position="10"/>
        <end position="20"/>
    </location>
</feature>
<feature type="domain" description="Helicase ATP-binding" evidence="14">
    <location>
        <begin position="161"/>
        <end position="336"/>
    </location>
</feature>
<dbReference type="InterPro" id="IPR013967">
    <property type="entry name" value="Rad54_N"/>
</dbReference>
<evidence type="ECO:0000256" key="8">
    <source>
        <dbReference type="ARBA" id="ARBA00022806"/>
    </source>
</evidence>
<evidence type="ECO:0000256" key="12">
    <source>
        <dbReference type="ARBA" id="ARBA00023242"/>
    </source>
</evidence>
<dbReference type="GO" id="GO:0004386">
    <property type="term" value="F:helicase activity"/>
    <property type="evidence" value="ECO:0007669"/>
    <property type="project" value="UniProtKB-KW"/>
</dbReference>
<dbReference type="PANTHER" id="PTHR45629:SF7">
    <property type="entry name" value="DNA EXCISION REPAIR PROTEIN ERCC-6-RELATED"/>
    <property type="match status" value="1"/>
</dbReference>
<evidence type="ECO:0000256" key="3">
    <source>
        <dbReference type="ARBA" id="ARBA00015341"/>
    </source>
</evidence>
<comment type="subcellular location">
    <subcellularLocation>
        <location evidence="1">Nucleus</location>
    </subcellularLocation>
</comment>
<dbReference type="InterPro" id="IPR038718">
    <property type="entry name" value="SNF2-like_sf"/>
</dbReference>
<dbReference type="Proteomes" id="UP000290809">
    <property type="component" value="Unassembled WGS sequence"/>
</dbReference>
<dbReference type="InterPro" id="IPR000330">
    <property type="entry name" value="SNF2_N"/>
</dbReference>
<dbReference type="InterPro" id="IPR050496">
    <property type="entry name" value="SNF2_RAD54_helicase_repair"/>
</dbReference>
<name>A0A430Q424_SCHBO</name>
<organism evidence="16 17">
    <name type="scientific">Schistosoma bovis</name>
    <name type="common">Blood fluke</name>
    <dbReference type="NCBI Taxonomy" id="6184"/>
    <lineage>
        <taxon>Eukaryota</taxon>
        <taxon>Metazoa</taxon>
        <taxon>Spiralia</taxon>
        <taxon>Lophotrochozoa</taxon>
        <taxon>Platyhelminthes</taxon>
        <taxon>Trematoda</taxon>
        <taxon>Digenea</taxon>
        <taxon>Strigeidida</taxon>
        <taxon>Schistosomatoidea</taxon>
        <taxon>Schistosomatidae</taxon>
        <taxon>Schistosoma</taxon>
    </lineage>
</organism>
<keyword evidence="8" id="KW-0347">Helicase</keyword>
<evidence type="ECO:0000256" key="5">
    <source>
        <dbReference type="ARBA" id="ARBA00022741"/>
    </source>
</evidence>
<dbReference type="InterPro" id="IPR014001">
    <property type="entry name" value="Helicase_ATP-bd"/>
</dbReference>
<comment type="similarity">
    <text evidence="2">Belongs to the SNF2/RAD54 helicase family.</text>
</comment>
<evidence type="ECO:0000256" key="10">
    <source>
        <dbReference type="ARBA" id="ARBA00023125"/>
    </source>
</evidence>
<dbReference type="AlphaFoldDB" id="A0A430Q424"/>
<keyword evidence="17" id="KW-1185">Reference proteome</keyword>
<evidence type="ECO:0000256" key="7">
    <source>
        <dbReference type="ARBA" id="ARBA00022801"/>
    </source>
</evidence>
<gene>
    <name evidence="16" type="ORF">DC041_0010816</name>
</gene>
<keyword evidence="5" id="KW-0547">Nucleotide-binding</keyword>
<accession>A0A430Q424</accession>
<evidence type="ECO:0000259" key="15">
    <source>
        <dbReference type="PROSITE" id="PS51194"/>
    </source>
</evidence>
<dbReference type="GO" id="GO:0005524">
    <property type="term" value="F:ATP binding"/>
    <property type="evidence" value="ECO:0007669"/>
    <property type="project" value="UniProtKB-KW"/>
</dbReference>
<dbReference type="GO" id="GO:0015616">
    <property type="term" value="F:DNA translocase activity"/>
    <property type="evidence" value="ECO:0007669"/>
    <property type="project" value="TreeGrafter"/>
</dbReference>
<keyword evidence="9" id="KW-0067">ATP-binding</keyword>
<comment type="caution">
    <text evidence="16">The sequence shown here is derived from an EMBL/GenBank/DDBJ whole genome shotgun (WGS) entry which is preliminary data.</text>
</comment>
<dbReference type="Gene3D" id="3.40.50.300">
    <property type="entry name" value="P-loop containing nucleotide triphosphate hydrolases"/>
    <property type="match status" value="1"/>
</dbReference>
<evidence type="ECO:0000256" key="4">
    <source>
        <dbReference type="ARBA" id="ARBA00022553"/>
    </source>
</evidence>
<evidence type="ECO:0000256" key="2">
    <source>
        <dbReference type="ARBA" id="ARBA00007025"/>
    </source>
</evidence>
<dbReference type="CDD" id="cd18793">
    <property type="entry name" value="SF2_C_SNF"/>
    <property type="match status" value="1"/>
</dbReference>
<dbReference type="InterPro" id="IPR049730">
    <property type="entry name" value="SNF2/RAD54-like_C"/>
</dbReference>